<keyword evidence="12 18" id="KW-0408">Iron</keyword>
<accession>A0A978UEH6</accession>
<proteinExistence type="inferred from homology"/>
<feature type="binding site" evidence="18">
    <location>
        <position position="137"/>
    </location>
    <ligand>
        <name>Ca(2+)</name>
        <dbReference type="ChEBI" id="CHEBI:29108"/>
        <label>1</label>
    </ligand>
</feature>
<evidence type="ECO:0000256" key="11">
    <source>
        <dbReference type="ARBA" id="ARBA00023002"/>
    </source>
</evidence>
<evidence type="ECO:0000256" key="14">
    <source>
        <dbReference type="ARBA" id="ARBA00023180"/>
    </source>
</evidence>
<keyword evidence="7" id="KW-0349">Heme</keyword>
<dbReference type="Pfam" id="PF00141">
    <property type="entry name" value="peroxidase"/>
    <property type="match status" value="1"/>
</dbReference>
<dbReference type="GO" id="GO:0042744">
    <property type="term" value="P:hydrogen peroxide catabolic process"/>
    <property type="evidence" value="ECO:0007669"/>
    <property type="project" value="UniProtKB-KW"/>
</dbReference>
<dbReference type="OrthoDB" id="2113341at2759"/>
<evidence type="ECO:0000256" key="7">
    <source>
        <dbReference type="ARBA" id="ARBA00022617"/>
    </source>
</evidence>
<feature type="binding site" evidence="18">
    <location>
        <position position="161"/>
    </location>
    <ligand>
        <name>Ca(2+)</name>
        <dbReference type="ChEBI" id="CHEBI:29108"/>
        <label>1</label>
    </ligand>
</feature>
<evidence type="ECO:0000256" key="19">
    <source>
        <dbReference type="PIRSR" id="PIRSR600823-4"/>
    </source>
</evidence>
<evidence type="ECO:0000256" key="1">
    <source>
        <dbReference type="ARBA" id="ARBA00000189"/>
    </source>
</evidence>
<dbReference type="GO" id="GO:0140825">
    <property type="term" value="F:lactoperoxidase activity"/>
    <property type="evidence" value="ECO:0007669"/>
    <property type="project" value="UniProtKB-EC"/>
</dbReference>
<dbReference type="Gene3D" id="1.10.520.10">
    <property type="match status" value="1"/>
</dbReference>
<dbReference type="Proteomes" id="UP000813462">
    <property type="component" value="Unassembled WGS sequence"/>
</dbReference>
<gene>
    <name evidence="24" type="ORF">FEM48_Zijuj12G0168000</name>
</gene>
<evidence type="ECO:0000256" key="15">
    <source>
        <dbReference type="ARBA" id="ARBA00023324"/>
    </source>
</evidence>
<evidence type="ECO:0000256" key="20">
    <source>
        <dbReference type="PIRSR" id="PIRSR600823-5"/>
    </source>
</evidence>
<feature type="binding site" evidence="18">
    <location>
        <position position="142"/>
    </location>
    <ligand>
        <name>Ca(2+)</name>
        <dbReference type="ChEBI" id="CHEBI:29108"/>
        <label>1</label>
    </ligand>
</feature>
<dbReference type="GO" id="GO:0020037">
    <property type="term" value="F:heme binding"/>
    <property type="evidence" value="ECO:0007669"/>
    <property type="project" value="InterPro"/>
</dbReference>
<comment type="cofactor">
    <cofactor evidence="18">
        <name>Ca(2+)</name>
        <dbReference type="ChEBI" id="CHEBI:29108"/>
    </cofactor>
    <text evidence="18">Binds 2 calcium ions per subunit.</text>
</comment>
<feature type="active site" description="Proton acceptor" evidence="16">
    <location>
        <position position="136"/>
    </location>
</feature>
<keyword evidence="9 22" id="KW-0732">Signal</keyword>
<protein>
    <recommendedName>
        <fullName evidence="4">peroxidase</fullName>
        <ecNumber evidence="4">1.11.1.7</ecNumber>
    </recommendedName>
</protein>
<evidence type="ECO:0000256" key="4">
    <source>
        <dbReference type="ARBA" id="ARBA00012313"/>
    </source>
</evidence>
<evidence type="ECO:0000256" key="8">
    <source>
        <dbReference type="ARBA" id="ARBA00022723"/>
    </source>
</evidence>
<evidence type="ECO:0000256" key="13">
    <source>
        <dbReference type="ARBA" id="ARBA00023157"/>
    </source>
</evidence>
<evidence type="ECO:0000256" key="21">
    <source>
        <dbReference type="RuleBase" id="RU004241"/>
    </source>
</evidence>
<dbReference type="InterPro" id="IPR010255">
    <property type="entry name" value="Haem_peroxidase_sf"/>
</dbReference>
<dbReference type="FunFam" id="1.10.520.10:FF:000006">
    <property type="entry name" value="Peroxidase"/>
    <property type="match status" value="1"/>
</dbReference>
<name>A0A978UEH6_ZIZJJ</name>
<keyword evidence="11" id="KW-0560">Oxidoreductase</keyword>
<feature type="signal peptide" evidence="22">
    <location>
        <begin position="1"/>
        <end position="25"/>
    </location>
</feature>
<dbReference type="EC" id="1.11.1.7" evidence="4"/>
<feature type="disulfide bond" evidence="20">
    <location>
        <begin position="138"/>
        <end position="143"/>
    </location>
</feature>
<evidence type="ECO:0000256" key="18">
    <source>
        <dbReference type="PIRSR" id="PIRSR600823-3"/>
    </source>
</evidence>
<dbReference type="PRINTS" id="PR00458">
    <property type="entry name" value="PEROXIDASE"/>
</dbReference>
<evidence type="ECO:0000256" key="2">
    <source>
        <dbReference type="ARBA" id="ARBA00002322"/>
    </source>
</evidence>
<dbReference type="InterPro" id="IPR002016">
    <property type="entry name" value="Haem_peroxidase"/>
</dbReference>
<feature type="site" description="Transition state stabilizer" evidence="19">
    <location>
        <position position="132"/>
    </location>
</feature>
<keyword evidence="10 18" id="KW-0106">Calcium</keyword>
<evidence type="ECO:0000256" key="9">
    <source>
        <dbReference type="ARBA" id="ARBA00022729"/>
    </source>
</evidence>
<feature type="binding site" evidence="18">
    <location>
        <position position="348"/>
    </location>
    <ligand>
        <name>Ca(2+)</name>
        <dbReference type="ChEBI" id="CHEBI:29108"/>
        <label>2</label>
    </ligand>
</feature>
<feature type="binding site" evidence="18">
    <location>
        <position position="144"/>
    </location>
    <ligand>
        <name>Ca(2+)</name>
        <dbReference type="ChEBI" id="CHEBI:29108"/>
        <label>1</label>
    </ligand>
</feature>
<keyword evidence="15" id="KW-0376">Hydrogen peroxide</keyword>
<feature type="domain" description="Plant heme peroxidase family profile" evidence="23">
    <location>
        <begin position="95"/>
        <end position="421"/>
    </location>
</feature>
<comment type="catalytic activity">
    <reaction evidence="1">
        <text>2 a phenolic donor + H2O2 = 2 a phenolic radical donor + 2 H2O</text>
        <dbReference type="Rhea" id="RHEA:56136"/>
        <dbReference type="ChEBI" id="CHEBI:15377"/>
        <dbReference type="ChEBI" id="CHEBI:16240"/>
        <dbReference type="ChEBI" id="CHEBI:139520"/>
        <dbReference type="ChEBI" id="CHEBI:139521"/>
        <dbReference type="EC" id="1.11.1.7"/>
    </reaction>
</comment>
<dbReference type="PANTHER" id="PTHR31235">
    <property type="entry name" value="PEROXIDASE 25-RELATED"/>
    <property type="match status" value="1"/>
</dbReference>
<dbReference type="GO" id="GO:0046872">
    <property type="term" value="F:metal ion binding"/>
    <property type="evidence" value="ECO:0007669"/>
    <property type="project" value="UniProtKB-KW"/>
</dbReference>
<feature type="disulfide bond" evidence="20">
    <location>
        <begin position="105"/>
        <end position="187"/>
    </location>
</feature>
<keyword evidence="14" id="KW-0325">Glycoprotein</keyword>
<evidence type="ECO:0000256" key="10">
    <source>
        <dbReference type="ARBA" id="ARBA00022837"/>
    </source>
</evidence>
<dbReference type="InterPro" id="IPR000823">
    <property type="entry name" value="Peroxidase_pln"/>
</dbReference>
<feature type="disulfide bond" evidence="20">
    <location>
        <begin position="193"/>
        <end position="417"/>
    </location>
</feature>
<keyword evidence="5" id="KW-0964">Secreted</keyword>
<evidence type="ECO:0000256" key="22">
    <source>
        <dbReference type="SAM" id="SignalP"/>
    </source>
</evidence>
<keyword evidence="6" id="KW-0575">Peroxidase</keyword>
<organism evidence="24 25">
    <name type="scientific">Ziziphus jujuba var. spinosa</name>
    <dbReference type="NCBI Taxonomy" id="714518"/>
    <lineage>
        <taxon>Eukaryota</taxon>
        <taxon>Viridiplantae</taxon>
        <taxon>Streptophyta</taxon>
        <taxon>Embryophyta</taxon>
        <taxon>Tracheophyta</taxon>
        <taxon>Spermatophyta</taxon>
        <taxon>Magnoliopsida</taxon>
        <taxon>eudicotyledons</taxon>
        <taxon>Gunneridae</taxon>
        <taxon>Pentapetalae</taxon>
        <taxon>rosids</taxon>
        <taxon>fabids</taxon>
        <taxon>Rosales</taxon>
        <taxon>Rhamnaceae</taxon>
        <taxon>Paliureae</taxon>
        <taxon>Ziziphus</taxon>
    </lineage>
</organism>
<evidence type="ECO:0000313" key="25">
    <source>
        <dbReference type="Proteomes" id="UP000813462"/>
    </source>
</evidence>
<evidence type="ECO:0000313" key="24">
    <source>
        <dbReference type="EMBL" id="KAH7513169.1"/>
    </source>
</evidence>
<feature type="disulfide bond" evidence="20">
    <location>
        <begin position="272"/>
        <end position="304"/>
    </location>
</feature>
<keyword evidence="8 18" id="KW-0479">Metal-binding</keyword>
<reference evidence="24" key="1">
    <citation type="journal article" date="2021" name="Front. Plant Sci.">
        <title>Chromosome-Scale Genome Assembly for Chinese Sour Jujube and Insights Into Its Genome Evolution and Domestication Signature.</title>
        <authorList>
            <person name="Shen L.-Y."/>
            <person name="Luo H."/>
            <person name="Wang X.-L."/>
            <person name="Wang X.-M."/>
            <person name="Qiu X.-J."/>
            <person name="Liu H."/>
            <person name="Zhou S.-S."/>
            <person name="Jia K.-H."/>
            <person name="Nie S."/>
            <person name="Bao Y.-T."/>
            <person name="Zhang R.-G."/>
            <person name="Yun Q.-Z."/>
            <person name="Chai Y.-H."/>
            <person name="Lu J.-Y."/>
            <person name="Li Y."/>
            <person name="Zhao S.-W."/>
            <person name="Mao J.-F."/>
            <person name="Jia S.-G."/>
            <person name="Mao Y.-M."/>
        </authorList>
    </citation>
    <scope>NUCLEOTIDE SEQUENCE</scope>
    <source>
        <strain evidence="24">AT0</strain>
        <tissue evidence="24">Leaf</tissue>
    </source>
</reference>
<evidence type="ECO:0000256" key="5">
    <source>
        <dbReference type="ARBA" id="ARBA00022525"/>
    </source>
</evidence>
<dbReference type="AlphaFoldDB" id="A0A978UEH6"/>
<dbReference type="InterPro" id="IPR019794">
    <property type="entry name" value="Peroxidases_AS"/>
</dbReference>
<dbReference type="EMBL" id="JAEACU010000012">
    <property type="protein sequence ID" value="KAH7513169.1"/>
    <property type="molecule type" value="Genomic_DNA"/>
</dbReference>
<dbReference type="PROSITE" id="PS00436">
    <property type="entry name" value="PEROXIDASE_2"/>
    <property type="match status" value="1"/>
</dbReference>
<dbReference type="GO" id="GO:0006979">
    <property type="term" value="P:response to oxidative stress"/>
    <property type="evidence" value="ECO:0007669"/>
    <property type="project" value="InterPro"/>
</dbReference>
<evidence type="ECO:0000256" key="3">
    <source>
        <dbReference type="ARBA" id="ARBA00004613"/>
    </source>
</evidence>
<evidence type="ECO:0000256" key="12">
    <source>
        <dbReference type="ARBA" id="ARBA00023004"/>
    </source>
</evidence>
<dbReference type="PRINTS" id="PR00461">
    <property type="entry name" value="PLPEROXIDASE"/>
</dbReference>
<dbReference type="PROSITE" id="PS50873">
    <property type="entry name" value="PEROXIDASE_4"/>
    <property type="match status" value="1"/>
</dbReference>
<evidence type="ECO:0000256" key="16">
    <source>
        <dbReference type="PIRSR" id="PIRSR600823-1"/>
    </source>
</evidence>
<comment type="function">
    <text evidence="2">Removal of H(2)O(2), oxidation of toxic reductants, biosynthesis and degradation of lignin, suberization, auxin catabolism, response to environmental stresses such as wounding, pathogen attack and oxidative stress. These functions might be dependent on each isozyme/isoform in each plant tissue.</text>
</comment>
<dbReference type="CDD" id="cd00693">
    <property type="entry name" value="secretory_peroxidase"/>
    <property type="match status" value="1"/>
</dbReference>
<dbReference type="GO" id="GO:0005576">
    <property type="term" value="C:extracellular region"/>
    <property type="evidence" value="ECO:0007669"/>
    <property type="project" value="UniProtKB-SubCell"/>
</dbReference>
<feature type="binding site" evidence="18">
    <location>
        <position position="323"/>
    </location>
    <ligand>
        <name>Ca(2+)</name>
        <dbReference type="ChEBI" id="CHEBI:29108"/>
        <label>2</label>
    </ligand>
</feature>
<evidence type="ECO:0000256" key="6">
    <source>
        <dbReference type="ARBA" id="ARBA00022559"/>
    </source>
</evidence>
<comment type="similarity">
    <text evidence="21">Belongs to the peroxidase family.</text>
</comment>
<comment type="subcellular location">
    <subcellularLocation>
        <location evidence="3">Secreted</location>
    </subcellularLocation>
</comment>
<dbReference type="SUPFAM" id="SSF48113">
    <property type="entry name" value="Heme-dependent peroxidases"/>
    <property type="match status" value="1"/>
</dbReference>
<feature type="binding site" description="axial binding residue" evidence="18">
    <location>
        <position position="265"/>
    </location>
    <ligand>
        <name>heme b</name>
        <dbReference type="ChEBI" id="CHEBI:60344"/>
    </ligand>
    <ligandPart>
        <name>Fe</name>
        <dbReference type="ChEBI" id="CHEBI:18248"/>
    </ligandPart>
</feature>
<comment type="cofactor">
    <cofactor evidence="18">
        <name>heme b</name>
        <dbReference type="ChEBI" id="CHEBI:60344"/>
    </cofactor>
    <text evidence="18">Binds 1 heme b (iron(II)-protoporphyrin IX) group per subunit.</text>
</comment>
<dbReference type="Gene3D" id="1.10.420.10">
    <property type="entry name" value="Peroxidase, domain 2"/>
    <property type="match status" value="1"/>
</dbReference>
<keyword evidence="13 20" id="KW-1015">Disulfide bond</keyword>
<dbReference type="InterPro" id="IPR033905">
    <property type="entry name" value="Secretory_peroxidase"/>
</dbReference>
<sequence length="432" mass="47885">MLIGMKAWIFAVILMLSLFISFTNPRGESHKGGFTLSFTTTQDFDDDGDDPLISLRDSDSDSDPDSIPDVAFASYSDAVQDFDSEKMTATSTASGLVYDFYRNTCPDAERIVRSSMAQLYSQHKNVSANILRLFFHDCFIQGCDASVLLDDSFGNKSQRIEKQAIPNKTLKGFDKVDHIKEELEKVCPGVVSCADILSLATRDGIVLAGGPFYPVFTGRKDSVRSYYSEALAEIPRPDDNITQTLHLFSLRGFNERETVSLLGAHNIGKISCEFIENRLRNFKGTGQADPSIAPDFLKEMRRNCGNGDSTSDVGSPSPMPSKDISESEFGMSYFEQLSSSMSSGSSFDTHYYRSLLKGRGLLFADQQLMADEKTARLVRAYASDDGSTFRRDFAWAMLKMSNLNVLTGTQGQIRLNCSLPLVQSLLNRSPQH</sequence>
<feature type="binding site" evidence="18">
    <location>
        <position position="146"/>
    </location>
    <ligand>
        <name>Ca(2+)</name>
        <dbReference type="ChEBI" id="CHEBI:29108"/>
        <label>1</label>
    </ligand>
</feature>
<feature type="chain" id="PRO_5037930738" description="peroxidase" evidence="22">
    <location>
        <begin position="26"/>
        <end position="432"/>
    </location>
</feature>
<comment type="caution">
    <text evidence="24">The sequence shown here is derived from an EMBL/GenBank/DDBJ whole genome shotgun (WGS) entry which is preliminary data.</text>
</comment>
<evidence type="ECO:0000259" key="23">
    <source>
        <dbReference type="PROSITE" id="PS50873"/>
    </source>
</evidence>
<feature type="binding site" evidence="17">
    <location>
        <position position="235"/>
    </location>
    <ligand>
        <name>substrate</name>
    </ligand>
</feature>
<evidence type="ECO:0000256" key="17">
    <source>
        <dbReference type="PIRSR" id="PIRSR600823-2"/>
    </source>
</evidence>